<dbReference type="EMBL" id="QUBR01000001">
    <property type="protein sequence ID" value="REK72765.1"/>
    <property type="molecule type" value="Genomic_DNA"/>
</dbReference>
<evidence type="ECO:0000313" key="3">
    <source>
        <dbReference type="Proteomes" id="UP000265581"/>
    </source>
</evidence>
<accession>A0A371PA09</accession>
<evidence type="ECO:0000256" key="1">
    <source>
        <dbReference type="SAM" id="MobiDB-lite"/>
    </source>
</evidence>
<gene>
    <name evidence="2" type="ORF">DX116_03955</name>
</gene>
<evidence type="ECO:0000313" key="2">
    <source>
        <dbReference type="EMBL" id="REK72765.1"/>
    </source>
</evidence>
<organism evidence="2 3">
    <name type="scientific">Aeromicrobium endophyticum</name>
    <dbReference type="NCBI Taxonomy" id="2292704"/>
    <lineage>
        <taxon>Bacteria</taxon>
        <taxon>Bacillati</taxon>
        <taxon>Actinomycetota</taxon>
        <taxon>Actinomycetes</taxon>
        <taxon>Propionibacteriales</taxon>
        <taxon>Nocardioidaceae</taxon>
        <taxon>Aeromicrobium</taxon>
    </lineage>
</organism>
<name>A0A371PA09_9ACTN</name>
<dbReference type="AlphaFoldDB" id="A0A371PA09"/>
<reference evidence="2 3" key="1">
    <citation type="submission" date="2018-08" db="EMBL/GenBank/DDBJ databases">
        <title>Aeromicrobium sp. M2KJ-4, whole genome shotgun sequence.</title>
        <authorList>
            <person name="Tuo L."/>
        </authorList>
    </citation>
    <scope>NUCLEOTIDE SEQUENCE [LARGE SCALE GENOMIC DNA]</scope>
    <source>
        <strain evidence="2 3">M2KJ-4</strain>
    </source>
</reference>
<sequence>MPVTENEWPEFPDGDDLPKYDQYMTRDEARAVFESHLDLIRPFADHPNPEVRAVVAERTAAAEAAFQNIDGFYEIGALPRHRDLPDTAHREIRARNLGHAPPKPSLWARLTGKA</sequence>
<dbReference type="Proteomes" id="UP000265581">
    <property type="component" value="Unassembled WGS sequence"/>
</dbReference>
<feature type="region of interest" description="Disordered" evidence="1">
    <location>
        <begin position="94"/>
        <end position="114"/>
    </location>
</feature>
<proteinExistence type="predicted"/>
<comment type="caution">
    <text evidence="2">The sequence shown here is derived from an EMBL/GenBank/DDBJ whole genome shotgun (WGS) entry which is preliminary data.</text>
</comment>
<protein>
    <submittedName>
        <fullName evidence="2">Uncharacterized protein</fullName>
    </submittedName>
</protein>
<keyword evidence="3" id="KW-1185">Reference proteome</keyword>